<evidence type="ECO:0000256" key="2">
    <source>
        <dbReference type="ARBA" id="ARBA00007637"/>
    </source>
</evidence>
<comment type="similarity">
    <text evidence="2">Belongs to the NAD(P)-dependent epimerase/dehydratase family.</text>
</comment>
<reference evidence="4 5" key="1">
    <citation type="submission" date="2013-05" db="EMBL/GenBank/DDBJ databases">
        <title>Between feast and famine: a lifestyle of most important marine PAH-degrading bacterium Cycloclasticus sp. 7ME.</title>
        <authorList>
            <person name="Yakimov M.M."/>
            <person name="Messina E."/>
            <person name="Genovese M."/>
            <person name="Denaro R."/>
            <person name="Crisafi F."/>
            <person name="Russo D."/>
            <person name="Cappello S."/>
            <person name="Santisi S."/>
            <person name="Smedile F."/>
            <person name="Golyshina O.V."/>
            <person name="Tran H."/>
            <person name="Pieper D.H."/>
            <person name="Golyshin P.N."/>
            <person name="Giuliano L."/>
        </authorList>
    </citation>
    <scope>NUCLEOTIDE SEQUENCE [LARGE SCALE GENOMIC DNA]</scope>
    <source>
        <strain evidence="4 5">78-ME</strain>
    </source>
</reference>
<dbReference type="KEGG" id="cza:CYCME_0461"/>
<dbReference type="InterPro" id="IPR036291">
    <property type="entry name" value="NAD(P)-bd_dom_sf"/>
</dbReference>
<reference evidence="5" key="2">
    <citation type="journal article" date="2016" name="Environ. Microbiol. Rep.">
        <title>Analysis of defence systems and a conjugative IncP-1 plasmid in the marine polyaromatic hydrocarbons-degrading bacterium Cycloclasticus sp. 78-ME.</title>
        <authorList>
            <person name="Yakimov M.M."/>
            <person name="Crisafi F."/>
            <person name="Messina E."/>
            <person name="Smedile F."/>
            <person name="Lopatina A."/>
            <person name="Denaro R."/>
            <person name="Pieper D.H."/>
            <person name="Golyshin P.N."/>
            <person name="Giuliano L."/>
        </authorList>
    </citation>
    <scope>NUCLEOTIDE SEQUENCE [LARGE SCALE GENOMIC DNA]</scope>
    <source>
        <strain evidence="5">78-ME</strain>
    </source>
</reference>
<dbReference type="PANTHER" id="PTHR43000">
    <property type="entry name" value="DTDP-D-GLUCOSE 4,6-DEHYDRATASE-RELATED"/>
    <property type="match status" value="1"/>
</dbReference>
<sequence>MKVLVTGANGFVGSSLCNELLQKGYDVTIATRSKSEGFHGFKKVRIDSINAQTNWAVALKKVDIVIHLAARVHVMVDEPLGSLAEYRETNKYGALNLAEQAVEAGVKRFIFLSTVKVNGEFTDGMSRFSPDDDCITRGSYALSKYEAEQALSAIAKITDMELVIIRPPLVYGPNVRANFASMMKWVNSGFPLPLGAVHNKRSLVALDNLVSFIIHCIDHPKAVNEVFLISDGEDVSTTELLKKVAKALDKRVFLLPIPVNWMKFVAKLVGKADIADRLFSSLRVDSSKTQELLDWKPVITMDEQLKKIADAYLNEKTV</sequence>
<gene>
    <name evidence="4" type="ORF">CYCME_0461</name>
</gene>
<comment type="pathway">
    <text evidence="1">Bacterial outer membrane biogenesis; LPS O-antigen biosynthesis.</text>
</comment>
<keyword evidence="5" id="KW-1185">Reference proteome</keyword>
<evidence type="ECO:0000313" key="4">
    <source>
        <dbReference type="EMBL" id="AGS38802.1"/>
    </source>
</evidence>
<dbReference type="Gene3D" id="3.40.50.720">
    <property type="entry name" value="NAD(P)-binding Rossmann-like Domain"/>
    <property type="match status" value="1"/>
</dbReference>
<dbReference type="HOGENOM" id="CLU_007383_6_1_6"/>
<evidence type="ECO:0000259" key="3">
    <source>
        <dbReference type="Pfam" id="PF01370"/>
    </source>
</evidence>
<dbReference type="EMBL" id="CP005996">
    <property type="protein sequence ID" value="AGS38802.1"/>
    <property type="molecule type" value="Genomic_DNA"/>
</dbReference>
<dbReference type="AlphaFoldDB" id="S5TDF2"/>
<dbReference type="Pfam" id="PF01370">
    <property type="entry name" value="Epimerase"/>
    <property type="match status" value="1"/>
</dbReference>
<dbReference type="InterPro" id="IPR001509">
    <property type="entry name" value="Epimerase_deHydtase"/>
</dbReference>
<dbReference type="RefSeq" id="WP_020932019.1">
    <property type="nucleotide sequence ID" value="NC_021917.1"/>
</dbReference>
<dbReference type="eggNOG" id="COG0451">
    <property type="taxonomic scope" value="Bacteria"/>
</dbReference>
<dbReference type="CDD" id="cd05232">
    <property type="entry name" value="UDP_G4E_4_SDR_e"/>
    <property type="match status" value="1"/>
</dbReference>
<organism evidence="4 5">
    <name type="scientific">Cycloclasticus zancles 78-ME</name>
    <dbReference type="NCBI Taxonomy" id="1198232"/>
    <lineage>
        <taxon>Bacteria</taxon>
        <taxon>Pseudomonadati</taxon>
        <taxon>Pseudomonadota</taxon>
        <taxon>Gammaproteobacteria</taxon>
        <taxon>Thiotrichales</taxon>
        <taxon>Piscirickettsiaceae</taxon>
        <taxon>Cycloclasticus</taxon>
    </lineage>
</organism>
<evidence type="ECO:0000313" key="5">
    <source>
        <dbReference type="Proteomes" id="UP000015380"/>
    </source>
</evidence>
<dbReference type="GO" id="GO:0003978">
    <property type="term" value="F:UDP-glucose 4-epimerase activity"/>
    <property type="evidence" value="ECO:0007669"/>
    <property type="project" value="UniProtKB-EC"/>
</dbReference>
<feature type="domain" description="NAD-dependent epimerase/dehydratase" evidence="3">
    <location>
        <begin position="3"/>
        <end position="227"/>
    </location>
</feature>
<proteinExistence type="inferred from homology"/>
<dbReference type="PATRIC" id="fig|1198232.3.peg.471"/>
<protein>
    <submittedName>
        <fullName evidence="4">UDP-glucose 4-epimerase</fullName>
        <ecNumber evidence="4">5.1.3.2</ecNumber>
    </submittedName>
</protein>
<name>S5TDF2_9GAMM</name>
<evidence type="ECO:0000256" key="1">
    <source>
        <dbReference type="ARBA" id="ARBA00005125"/>
    </source>
</evidence>
<accession>S5TDF2</accession>
<dbReference type="Proteomes" id="UP000015380">
    <property type="component" value="Chromosome"/>
</dbReference>
<keyword evidence="4" id="KW-0413">Isomerase</keyword>
<dbReference type="SUPFAM" id="SSF51735">
    <property type="entry name" value="NAD(P)-binding Rossmann-fold domains"/>
    <property type="match status" value="1"/>
</dbReference>
<dbReference type="EC" id="5.1.3.2" evidence="4"/>